<dbReference type="GeneID" id="28857656"/>
<keyword evidence="2" id="KW-1185">Reference proteome</keyword>
<dbReference type="KEGG" id="pchm:VFPPC_15909"/>
<dbReference type="EMBL" id="LSBJ02000003">
    <property type="protein sequence ID" value="OAQ69012.1"/>
    <property type="molecule type" value="Genomic_DNA"/>
</dbReference>
<name>A0A179FTS9_METCM</name>
<evidence type="ECO:0000313" key="2">
    <source>
        <dbReference type="Proteomes" id="UP000078397"/>
    </source>
</evidence>
<dbReference type="AlphaFoldDB" id="A0A179FTS9"/>
<dbReference type="RefSeq" id="XP_018145862.1">
    <property type="nucleotide sequence ID" value="XM_018293662.1"/>
</dbReference>
<dbReference type="Proteomes" id="UP000078397">
    <property type="component" value="Unassembled WGS sequence"/>
</dbReference>
<proteinExistence type="predicted"/>
<sequence>MNFVPFNTSADLKLSTCSVTIRQRSNFTHVLVVQAVMCGKGGMSRKAVVNNFLTTRPCLRDDQNQFKY</sequence>
<organism evidence="1 2">
    <name type="scientific">Pochonia chlamydosporia 170</name>
    <dbReference type="NCBI Taxonomy" id="1380566"/>
    <lineage>
        <taxon>Eukaryota</taxon>
        <taxon>Fungi</taxon>
        <taxon>Dikarya</taxon>
        <taxon>Ascomycota</taxon>
        <taxon>Pezizomycotina</taxon>
        <taxon>Sordariomycetes</taxon>
        <taxon>Hypocreomycetidae</taxon>
        <taxon>Hypocreales</taxon>
        <taxon>Clavicipitaceae</taxon>
        <taxon>Pochonia</taxon>
    </lineage>
</organism>
<comment type="caution">
    <text evidence="1">The sequence shown here is derived from an EMBL/GenBank/DDBJ whole genome shotgun (WGS) entry which is preliminary data.</text>
</comment>
<evidence type="ECO:0000313" key="1">
    <source>
        <dbReference type="EMBL" id="OAQ69012.1"/>
    </source>
</evidence>
<gene>
    <name evidence="1" type="ORF">VFPPC_15909</name>
</gene>
<accession>A0A179FTS9</accession>
<reference evidence="1 2" key="1">
    <citation type="journal article" date="2016" name="PLoS Pathog.">
        <title>Biosynthesis of antibiotic leucinostatins in bio-control fungus Purpureocillium lilacinum and their inhibition on phytophthora revealed by genome mining.</title>
        <authorList>
            <person name="Wang G."/>
            <person name="Liu Z."/>
            <person name="Lin R."/>
            <person name="Li E."/>
            <person name="Mao Z."/>
            <person name="Ling J."/>
            <person name="Yang Y."/>
            <person name="Yin W.B."/>
            <person name="Xie B."/>
        </authorList>
    </citation>
    <scope>NUCLEOTIDE SEQUENCE [LARGE SCALE GENOMIC DNA]</scope>
    <source>
        <strain evidence="1">170</strain>
    </source>
</reference>
<protein>
    <submittedName>
        <fullName evidence="1">Uncharacterized protein</fullName>
    </submittedName>
</protein>